<dbReference type="Proteomes" id="UP001501004">
    <property type="component" value="Unassembled WGS sequence"/>
</dbReference>
<feature type="transmembrane region" description="Helical" evidence="1">
    <location>
        <begin position="20"/>
        <end position="43"/>
    </location>
</feature>
<dbReference type="EMBL" id="BAABAE010000002">
    <property type="protein sequence ID" value="GAA3735892.1"/>
    <property type="molecule type" value="Genomic_DNA"/>
</dbReference>
<dbReference type="RefSeq" id="WP_344754334.1">
    <property type="nucleotide sequence ID" value="NZ_BAABAE010000002.1"/>
</dbReference>
<evidence type="ECO:0000256" key="1">
    <source>
        <dbReference type="SAM" id="Phobius"/>
    </source>
</evidence>
<name>A0ABP7FCV5_9MICO</name>
<organism evidence="2 3">
    <name type="scientific">Leifsonella bigeumensis</name>
    <dbReference type="NCBI Taxonomy" id="433643"/>
    <lineage>
        <taxon>Bacteria</taxon>
        <taxon>Bacillati</taxon>
        <taxon>Actinomycetota</taxon>
        <taxon>Actinomycetes</taxon>
        <taxon>Micrococcales</taxon>
        <taxon>Microbacteriaceae</taxon>
        <taxon>Leifsonella</taxon>
    </lineage>
</organism>
<sequence>MSEDKSGDRTDVAPRRPVLLTVLAAMLFLEAALLAATAGFLFFELITETPASYASAIAILGLVLIAAAWLVVVAVGALRARPWVRGAALTWQVLQLAVAVGSFQGLFPRDDIGWFLLVPAVIVLFLLFTRSVMAATRRD</sequence>
<evidence type="ECO:0000313" key="2">
    <source>
        <dbReference type="EMBL" id="GAA3735892.1"/>
    </source>
</evidence>
<keyword evidence="1" id="KW-1133">Transmembrane helix</keyword>
<comment type="caution">
    <text evidence="2">The sequence shown here is derived from an EMBL/GenBank/DDBJ whole genome shotgun (WGS) entry which is preliminary data.</text>
</comment>
<reference evidence="3" key="1">
    <citation type="journal article" date="2019" name="Int. J. Syst. Evol. Microbiol.">
        <title>The Global Catalogue of Microorganisms (GCM) 10K type strain sequencing project: providing services to taxonomists for standard genome sequencing and annotation.</title>
        <authorList>
            <consortium name="The Broad Institute Genomics Platform"/>
            <consortium name="The Broad Institute Genome Sequencing Center for Infectious Disease"/>
            <person name="Wu L."/>
            <person name="Ma J."/>
        </authorList>
    </citation>
    <scope>NUCLEOTIDE SEQUENCE [LARGE SCALE GENOMIC DNA]</scope>
    <source>
        <strain evidence="3">JCM 16949</strain>
    </source>
</reference>
<evidence type="ECO:0008006" key="4">
    <source>
        <dbReference type="Google" id="ProtNLM"/>
    </source>
</evidence>
<gene>
    <name evidence="2" type="ORF">GCM10022239_09930</name>
</gene>
<accession>A0ABP7FCV5</accession>
<feature type="transmembrane region" description="Helical" evidence="1">
    <location>
        <begin position="113"/>
        <end position="133"/>
    </location>
</feature>
<evidence type="ECO:0000313" key="3">
    <source>
        <dbReference type="Proteomes" id="UP001501004"/>
    </source>
</evidence>
<proteinExistence type="predicted"/>
<keyword evidence="3" id="KW-1185">Reference proteome</keyword>
<feature type="transmembrane region" description="Helical" evidence="1">
    <location>
        <begin position="89"/>
        <end position="107"/>
    </location>
</feature>
<keyword evidence="1" id="KW-0472">Membrane</keyword>
<protein>
    <recommendedName>
        <fullName evidence="4">Integral membrane protein</fullName>
    </recommendedName>
</protein>
<feature type="transmembrane region" description="Helical" evidence="1">
    <location>
        <begin position="55"/>
        <end position="77"/>
    </location>
</feature>
<keyword evidence="1" id="KW-0812">Transmembrane</keyword>